<dbReference type="EC" id="2.8.4.4" evidence="10"/>
<dbReference type="AlphaFoldDB" id="C0ECA9"/>
<name>C0ECA9_9FIRM</name>
<gene>
    <name evidence="10 14" type="primary">rimO</name>
    <name evidence="14" type="ORF">CLOSTMETH_01478</name>
</gene>
<dbReference type="SUPFAM" id="SSF102114">
    <property type="entry name" value="Radical SAM enzymes"/>
    <property type="match status" value="1"/>
</dbReference>
<feature type="binding site" evidence="10">
    <location>
        <position position="82"/>
    </location>
    <ligand>
        <name>[4Fe-4S] cluster</name>
        <dbReference type="ChEBI" id="CHEBI:49883"/>
        <label>1</label>
    </ligand>
</feature>
<dbReference type="SMART" id="SM00729">
    <property type="entry name" value="Elp3"/>
    <property type="match status" value="1"/>
</dbReference>
<dbReference type="GO" id="GO:0103039">
    <property type="term" value="F:protein methylthiotransferase activity"/>
    <property type="evidence" value="ECO:0007669"/>
    <property type="project" value="UniProtKB-EC"/>
</dbReference>
<evidence type="ECO:0000256" key="7">
    <source>
        <dbReference type="ARBA" id="ARBA00023004"/>
    </source>
</evidence>
<feature type="domain" description="Radical SAM core" evidence="13">
    <location>
        <begin position="141"/>
        <end position="371"/>
    </location>
</feature>
<dbReference type="HAMAP" id="MF_01865">
    <property type="entry name" value="MTTase_RimO"/>
    <property type="match status" value="1"/>
</dbReference>
<dbReference type="HOGENOM" id="CLU_018697_0_1_9"/>
<evidence type="ECO:0000256" key="2">
    <source>
        <dbReference type="ARBA" id="ARBA00022485"/>
    </source>
</evidence>
<dbReference type="InterPro" id="IPR005839">
    <property type="entry name" value="Methylthiotransferase"/>
</dbReference>
<dbReference type="Gene3D" id="2.40.50.140">
    <property type="entry name" value="Nucleic acid-binding proteins"/>
    <property type="match status" value="1"/>
</dbReference>
<feature type="binding site" evidence="10">
    <location>
        <position position="48"/>
    </location>
    <ligand>
        <name>[4Fe-4S] cluster</name>
        <dbReference type="ChEBI" id="CHEBI:49883"/>
        <label>1</label>
    </ligand>
</feature>
<evidence type="ECO:0000256" key="5">
    <source>
        <dbReference type="ARBA" id="ARBA00022691"/>
    </source>
</evidence>
<keyword evidence="6 10" id="KW-0479">Metal-binding</keyword>
<comment type="catalytic activity">
    <reaction evidence="9">
        <text>N(6)-dimethylallyladenosine(37) in tRNA + (sulfur carrier)-SH + AH2 + 2 S-adenosyl-L-methionine = 2-methylsulfanyl-N(6)-dimethylallyladenosine(37) in tRNA + (sulfur carrier)-H + 5'-deoxyadenosine + L-methionine + A + S-adenosyl-L-homocysteine + 2 H(+)</text>
        <dbReference type="Rhea" id="RHEA:37067"/>
        <dbReference type="Rhea" id="RHEA-COMP:10375"/>
        <dbReference type="Rhea" id="RHEA-COMP:10376"/>
        <dbReference type="Rhea" id="RHEA-COMP:14737"/>
        <dbReference type="Rhea" id="RHEA-COMP:14739"/>
        <dbReference type="ChEBI" id="CHEBI:13193"/>
        <dbReference type="ChEBI" id="CHEBI:15378"/>
        <dbReference type="ChEBI" id="CHEBI:17319"/>
        <dbReference type="ChEBI" id="CHEBI:17499"/>
        <dbReference type="ChEBI" id="CHEBI:29917"/>
        <dbReference type="ChEBI" id="CHEBI:57844"/>
        <dbReference type="ChEBI" id="CHEBI:57856"/>
        <dbReference type="ChEBI" id="CHEBI:59789"/>
        <dbReference type="ChEBI" id="CHEBI:64428"/>
        <dbReference type="ChEBI" id="CHEBI:74415"/>
        <dbReference type="ChEBI" id="CHEBI:74417"/>
        <dbReference type="EC" id="2.8.4.3"/>
    </reaction>
</comment>
<dbReference type="InterPro" id="IPR005840">
    <property type="entry name" value="Ribosomal_uS12_MeSTrfase_RimO"/>
</dbReference>
<dbReference type="PANTHER" id="PTHR43837:SF1">
    <property type="entry name" value="RIBOSOMAL PROTEIN US12 METHYLTHIOTRANSFERASE RIMO"/>
    <property type="match status" value="1"/>
</dbReference>
<comment type="subcellular location">
    <subcellularLocation>
        <location evidence="10">Cytoplasm</location>
    </subcellularLocation>
</comment>
<dbReference type="InterPro" id="IPR002792">
    <property type="entry name" value="TRAM_dom"/>
</dbReference>
<evidence type="ECO:0000313" key="14">
    <source>
        <dbReference type="EMBL" id="EEG30910.1"/>
    </source>
</evidence>
<dbReference type="PROSITE" id="PS50926">
    <property type="entry name" value="TRAM"/>
    <property type="match status" value="1"/>
</dbReference>
<evidence type="ECO:0000259" key="12">
    <source>
        <dbReference type="PROSITE" id="PS51449"/>
    </source>
</evidence>
<comment type="cofactor">
    <cofactor evidence="10">
        <name>[4Fe-4S] cluster</name>
        <dbReference type="ChEBI" id="CHEBI:49883"/>
    </cofactor>
    <text evidence="10">Binds 2 [4Fe-4S] clusters. One cluster is coordinated with 3 cysteines and an exchangeable S-adenosyl-L-methionine.</text>
</comment>
<evidence type="ECO:0000313" key="15">
    <source>
        <dbReference type="Proteomes" id="UP000003340"/>
    </source>
</evidence>
<sequence>MAIKVGMVSLGCPKNQVDAEMLLSNIKRDGFEITADVQQADVVVINTCGFIESAKQESIDSILEFCALKEQGQLKCVVVTGCLAERYQEELAKEIPEVDVVLGIGSNAEIARAITDALDGRKVSDFADKQALALNGERVISTPSYFAYLKIAEGCDNNCTYCAIPAIRGPYRSRKLEDIVEEAEWLASSGVKELIVVAQDTTRYGSDLYGELKLPELLRRLCQIDGFVWIRVLYCYPEMVTDELLDVLAEEPKMAKYIDIPIQHINSAVLRRMHRRSTREEILSVVQRVRERVPNITLRTTLIAGFPGETKEQFEELVEFVKESKFDRLGCFAYSQEEGTPAAKLPDQLDEETKARRAELVMLEQQTINEERNRAQLGKIVKVLVEGFDMETCCYVGRSEADAPDIDGVVLFVSEKELSPGDFAEVEIIDILDYDLMGRAV</sequence>
<dbReference type="NCBIfam" id="TIGR00089">
    <property type="entry name" value="MiaB/RimO family radical SAM methylthiotransferase"/>
    <property type="match status" value="1"/>
</dbReference>
<comment type="caution">
    <text evidence="14">The sequence shown here is derived from an EMBL/GenBank/DDBJ whole genome shotgun (WGS) entry which is preliminary data.</text>
</comment>
<dbReference type="InterPro" id="IPR023404">
    <property type="entry name" value="rSAM_horseshoe"/>
</dbReference>
<feature type="binding site" evidence="10">
    <location>
        <position position="159"/>
    </location>
    <ligand>
        <name>[4Fe-4S] cluster</name>
        <dbReference type="ChEBI" id="CHEBI:49883"/>
        <label>2</label>
        <note>4Fe-4S-S-AdoMet</note>
    </ligand>
</feature>
<dbReference type="GO" id="GO:0035599">
    <property type="term" value="F:aspartic acid methylthiotransferase activity"/>
    <property type="evidence" value="ECO:0007669"/>
    <property type="project" value="TreeGrafter"/>
</dbReference>
<dbReference type="Gene3D" id="3.80.30.20">
    <property type="entry name" value="tm_1862 like domain"/>
    <property type="match status" value="1"/>
</dbReference>
<feature type="domain" description="MTTase N-terminal" evidence="12">
    <location>
        <begin position="3"/>
        <end position="119"/>
    </location>
</feature>
<feature type="binding site" evidence="10">
    <location>
        <position position="162"/>
    </location>
    <ligand>
        <name>[4Fe-4S] cluster</name>
        <dbReference type="ChEBI" id="CHEBI:49883"/>
        <label>2</label>
        <note>4Fe-4S-S-AdoMet</note>
    </ligand>
</feature>
<feature type="domain" description="TRAM" evidence="11">
    <location>
        <begin position="374"/>
        <end position="441"/>
    </location>
</feature>
<organism evidence="14 15">
    <name type="scientific">[Clostridium] methylpentosum DSM 5476</name>
    <dbReference type="NCBI Taxonomy" id="537013"/>
    <lineage>
        <taxon>Bacteria</taxon>
        <taxon>Bacillati</taxon>
        <taxon>Bacillota</taxon>
        <taxon>Clostridia</taxon>
        <taxon>Eubacteriales</taxon>
        <taxon>Oscillospiraceae</taxon>
        <taxon>Oscillospiraceae incertae sedis</taxon>
    </lineage>
</organism>
<evidence type="ECO:0000256" key="9">
    <source>
        <dbReference type="ARBA" id="ARBA00051425"/>
    </source>
</evidence>
<dbReference type="GO" id="GO:0005829">
    <property type="term" value="C:cytosol"/>
    <property type="evidence" value="ECO:0007669"/>
    <property type="project" value="TreeGrafter"/>
</dbReference>
<dbReference type="PANTHER" id="PTHR43837">
    <property type="entry name" value="RIBOSOMAL PROTEIN S12 METHYLTHIOTRANSFERASE RIMO"/>
    <property type="match status" value="1"/>
</dbReference>
<comment type="function">
    <text evidence="1">Catalyzes the methylthiolation of N6-(dimethylallyl)adenosine (i(6)A), leading to the formation of 2-methylthio-N6-(dimethylallyl)adenosine (ms(2)i(6)A) at position 37 in tRNAs that read codons beginning with uridine.</text>
</comment>
<dbReference type="SFLD" id="SFLDG01061">
    <property type="entry name" value="methylthiotransferase"/>
    <property type="match status" value="1"/>
</dbReference>
<dbReference type="InterPro" id="IPR058240">
    <property type="entry name" value="rSAM_sf"/>
</dbReference>
<dbReference type="PROSITE" id="PS51449">
    <property type="entry name" value="MTTASE_N"/>
    <property type="match status" value="1"/>
</dbReference>
<keyword evidence="15" id="KW-1185">Reference proteome</keyword>
<dbReference type="FunFam" id="3.40.50.12160:FF:000003">
    <property type="entry name" value="CDK5 regulatory subunit-associated protein 1"/>
    <property type="match status" value="1"/>
</dbReference>
<evidence type="ECO:0000256" key="4">
    <source>
        <dbReference type="ARBA" id="ARBA00022679"/>
    </source>
</evidence>
<dbReference type="FunFam" id="3.80.30.20:FF:000001">
    <property type="entry name" value="tRNA-2-methylthio-N(6)-dimethylallyladenosine synthase 2"/>
    <property type="match status" value="1"/>
</dbReference>
<dbReference type="Proteomes" id="UP000003340">
    <property type="component" value="Unassembled WGS sequence"/>
</dbReference>
<dbReference type="SFLD" id="SFLDG01082">
    <property type="entry name" value="B12-binding_domain_containing"/>
    <property type="match status" value="1"/>
</dbReference>
<keyword evidence="14" id="KW-0689">Ribosomal protein</keyword>
<reference evidence="14 15" key="1">
    <citation type="submission" date="2009-01" db="EMBL/GenBank/DDBJ databases">
        <authorList>
            <person name="Fulton L."/>
            <person name="Clifton S."/>
            <person name="Fulton B."/>
            <person name="Xu J."/>
            <person name="Minx P."/>
            <person name="Pepin K.H."/>
            <person name="Johnson M."/>
            <person name="Bhonagiri V."/>
            <person name="Nash W.E."/>
            <person name="Mardis E.R."/>
            <person name="Wilson R.K."/>
        </authorList>
    </citation>
    <scope>NUCLEOTIDE SEQUENCE [LARGE SCALE GENOMIC DNA]</scope>
    <source>
        <strain evidence="14 15">DSM 5476</strain>
    </source>
</reference>
<dbReference type="PROSITE" id="PS01278">
    <property type="entry name" value="MTTASE_RADICAL"/>
    <property type="match status" value="1"/>
</dbReference>
<comment type="function">
    <text evidence="10">Catalyzes the methylthiolation of an aspartic acid residue of ribosomal protein uS12.</text>
</comment>
<dbReference type="NCBIfam" id="TIGR01125">
    <property type="entry name" value="30S ribosomal protein S12 methylthiotransferase RimO"/>
    <property type="match status" value="1"/>
</dbReference>
<dbReference type="EMBL" id="ACEC01000047">
    <property type="protein sequence ID" value="EEG30910.1"/>
    <property type="molecule type" value="Genomic_DNA"/>
</dbReference>
<keyword evidence="3 10" id="KW-0963">Cytoplasm</keyword>
<dbReference type="PROSITE" id="PS51918">
    <property type="entry name" value="RADICAL_SAM"/>
    <property type="match status" value="1"/>
</dbReference>
<dbReference type="SFLD" id="SFLDF00274">
    <property type="entry name" value="ribosomal_protein_S12_methylth"/>
    <property type="match status" value="1"/>
</dbReference>
<dbReference type="InterPro" id="IPR007197">
    <property type="entry name" value="rSAM"/>
</dbReference>
<keyword evidence="14" id="KW-0687">Ribonucleoprotein</keyword>
<dbReference type="GO" id="GO:0005840">
    <property type="term" value="C:ribosome"/>
    <property type="evidence" value="ECO:0007669"/>
    <property type="project" value="UniProtKB-KW"/>
</dbReference>
<evidence type="ECO:0000259" key="13">
    <source>
        <dbReference type="PROSITE" id="PS51918"/>
    </source>
</evidence>
<dbReference type="InterPro" id="IPR012340">
    <property type="entry name" value="NA-bd_OB-fold"/>
</dbReference>
<protein>
    <recommendedName>
        <fullName evidence="10">Ribosomal protein uS12 methylthiotransferase RimO</fullName>
        <shortName evidence="10">uS12 MTTase</shortName>
        <shortName evidence="10">uS12 methylthiotransferase</shortName>
        <ecNumber evidence="10">2.8.4.4</ecNumber>
    </recommendedName>
    <alternativeName>
        <fullName evidence="10">Ribosomal protein uS12 (aspartate-C(3))-methylthiotransferase</fullName>
    </alternativeName>
    <alternativeName>
        <fullName evidence="10">Ribosome maturation factor RimO</fullName>
    </alternativeName>
</protein>
<feature type="binding site" evidence="10">
    <location>
        <position position="12"/>
    </location>
    <ligand>
        <name>[4Fe-4S] cluster</name>
        <dbReference type="ChEBI" id="CHEBI:49883"/>
        <label>1</label>
    </ligand>
</feature>
<proteinExistence type="inferred from homology"/>
<dbReference type="SFLD" id="SFLDS00029">
    <property type="entry name" value="Radical_SAM"/>
    <property type="match status" value="1"/>
</dbReference>
<keyword evidence="7 10" id="KW-0408">Iron</keyword>
<comment type="catalytic activity">
    <reaction evidence="10">
        <text>L-aspartate(89)-[ribosomal protein uS12]-hydrogen + (sulfur carrier)-SH + AH2 + 2 S-adenosyl-L-methionine = 3-methylsulfanyl-L-aspartate(89)-[ribosomal protein uS12]-hydrogen + (sulfur carrier)-H + 5'-deoxyadenosine + L-methionine + A + S-adenosyl-L-homocysteine + 2 H(+)</text>
        <dbReference type="Rhea" id="RHEA:37087"/>
        <dbReference type="Rhea" id="RHEA-COMP:10460"/>
        <dbReference type="Rhea" id="RHEA-COMP:10461"/>
        <dbReference type="Rhea" id="RHEA-COMP:14737"/>
        <dbReference type="Rhea" id="RHEA-COMP:14739"/>
        <dbReference type="ChEBI" id="CHEBI:13193"/>
        <dbReference type="ChEBI" id="CHEBI:15378"/>
        <dbReference type="ChEBI" id="CHEBI:17319"/>
        <dbReference type="ChEBI" id="CHEBI:17499"/>
        <dbReference type="ChEBI" id="CHEBI:29917"/>
        <dbReference type="ChEBI" id="CHEBI:29961"/>
        <dbReference type="ChEBI" id="CHEBI:57844"/>
        <dbReference type="ChEBI" id="CHEBI:57856"/>
        <dbReference type="ChEBI" id="CHEBI:59789"/>
        <dbReference type="ChEBI" id="CHEBI:64428"/>
        <dbReference type="ChEBI" id="CHEBI:73599"/>
        <dbReference type="EC" id="2.8.4.4"/>
    </reaction>
</comment>
<keyword evidence="2 10" id="KW-0004">4Fe-4S</keyword>
<dbReference type="eggNOG" id="COG0621">
    <property type="taxonomic scope" value="Bacteria"/>
</dbReference>
<dbReference type="GO" id="GO:0051539">
    <property type="term" value="F:4 iron, 4 sulfur cluster binding"/>
    <property type="evidence" value="ECO:0007669"/>
    <property type="project" value="UniProtKB-UniRule"/>
</dbReference>
<evidence type="ECO:0000256" key="6">
    <source>
        <dbReference type="ARBA" id="ARBA00022723"/>
    </source>
</evidence>
<evidence type="ECO:0000259" key="11">
    <source>
        <dbReference type="PROSITE" id="PS50926"/>
    </source>
</evidence>
<dbReference type="InterPro" id="IPR006638">
    <property type="entry name" value="Elp3/MiaA/NifB-like_rSAM"/>
</dbReference>
<evidence type="ECO:0000256" key="10">
    <source>
        <dbReference type="HAMAP-Rule" id="MF_01865"/>
    </source>
</evidence>
<keyword evidence="5 10" id="KW-0949">S-adenosyl-L-methionine</keyword>
<dbReference type="GO" id="GO:0046872">
    <property type="term" value="F:metal ion binding"/>
    <property type="evidence" value="ECO:0007669"/>
    <property type="project" value="UniProtKB-KW"/>
</dbReference>
<dbReference type="InterPro" id="IPR013848">
    <property type="entry name" value="Methylthiotransferase_N"/>
</dbReference>
<evidence type="ECO:0000256" key="1">
    <source>
        <dbReference type="ARBA" id="ARBA00003234"/>
    </source>
</evidence>
<reference evidence="14 15" key="2">
    <citation type="submission" date="2009-02" db="EMBL/GenBank/DDBJ databases">
        <title>Draft genome sequence of Clostridium methylpentosum (DSM 5476).</title>
        <authorList>
            <person name="Sudarsanam P."/>
            <person name="Ley R."/>
            <person name="Guruge J."/>
            <person name="Turnbaugh P.J."/>
            <person name="Mahowald M."/>
            <person name="Liep D."/>
            <person name="Gordon J."/>
        </authorList>
    </citation>
    <scope>NUCLEOTIDE SEQUENCE [LARGE SCALE GENOMIC DNA]</scope>
    <source>
        <strain evidence="14 15">DSM 5476</strain>
    </source>
</reference>
<dbReference type="InterPro" id="IPR020612">
    <property type="entry name" value="Methylthiotransferase_CS"/>
</dbReference>
<accession>C0ECA9</accession>
<dbReference type="GO" id="GO:0035597">
    <property type="term" value="F:tRNA-2-methylthio-N(6)-dimethylallyladenosine(37) synthase activity"/>
    <property type="evidence" value="ECO:0007669"/>
    <property type="project" value="UniProtKB-EC"/>
</dbReference>
<dbReference type="Gene3D" id="3.40.50.12160">
    <property type="entry name" value="Methylthiotransferase, N-terminal domain"/>
    <property type="match status" value="1"/>
</dbReference>
<dbReference type="InterPro" id="IPR038135">
    <property type="entry name" value="Methylthiotransferase_N_sf"/>
</dbReference>
<dbReference type="STRING" id="537013.CLOSTMETH_01478"/>
<dbReference type="Pfam" id="PF04055">
    <property type="entry name" value="Radical_SAM"/>
    <property type="match status" value="1"/>
</dbReference>
<dbReference type="Pfam" id="PF18693">
    <property type="entry name" value="TRAM_2"/>
    <property type="match status" value="1"/>
</dbReference>
<keyword evidence="8 10" id="KW-0411">Iron-sulfur</keyword>
<dbReference type="Pfam" id="PF00919">
    <property type="entry name" value="UPF0004"/>
    <property type="match status" value="1"/>
</dbReference>
<evidence type="ECO:0000256" key="8">
    <source>
        <dbReference type="ARBA" id="ARBA00023014"/>
    </source>
</evidence>
<evidence type="ECO:0000256" key="3">
    <source>
        <dbReference type="ARBA" id="ARBA00022490"/>
    </source>
</evidence>
<dbReference type="CDD" id="cd01335">
    <property type="entry name" value="Radical_SAM"/>
    <property type="match status" value="1"/>
</dbReference>
<comment type="similarity">
    <text evidence="10">Belongs to the methylthiotransferase family. RimO subfamily.</text>
</comment>
<feature type="binding site" evidence="10">
    <location>
        <position position="155"/>
    </location>
    <ligand>
        <name>[4Fe-4S] cluster</name>
        <dbReference type="ChEBI" id="CHEBI:49883"/>
        <label>2</label>
        <note>4Fe-4S-S-AdoMet</note>
    </ligand>
</feature>
<keyword evidence="4 10" id="KW-0808">Transferase</keyword>